<feature type="domain" description="Glyoxalase/Bleomycin resistance-like N-terminal" evidence="1">
    <location>
        <begin position="9"/>
        <end position="38"/>
    </location>
</feature>
<dbReference type="EMBL" id="JBEPMC010000001">
    <property type="protein sequence ID" value="MET3577468.1"/>
    <property type="molecule type" value="Genomic_DNA"/>
</dbReference>
<evidence type="ECO:0000313" key="3">
    <source>
        <dbReference type="Proteomes" id="UP001549204"/>
    </source>
</evidence>
<dbReference type="RefSeq" id="WP_354487702.1">
    <property type="nucleotide sequence ID" value="NZ_JBEPMC010000001.1"/>
</dbReference>
<protein>
    <submittedName>
        <fullName evidence="2">Catechol 2,3-dioxygenase-like lactoylglutathione lyase family enzyme</fullName>
    </submittedName>
</protein>
<dbReference type="SUPFAM" id="SSF54593">
    <property type="entry name" value="Glyoxalase/Bleomycin resistance protein/Dihydroxybiphenyl dioxygenase"/>
    <property type="match status" value="1"/>
</dbReference>
<dbReference type="InterPro" id="IPR053863">
    <property type="entry name" value="Glyoxy/Ble-like_N"/>
</dbReference>
<dbReference type="Pfam" id="PF22677">
    <property type="entry name" value="Ble-like_N"/>
    <property type="match status" value="1"/>
</dbReference>
<sequence length="61" mass="7102">MSLGQTKAITDICLLVEDIDRTIDFYTQKLGYRIRRFRAPWQRTPYAPASESGHSRRRSGD</sequence>
<dbReference type="Proteomes" id="UP001549204">
    <property type="component" value="Unassembled WGS sequence"/>
</dbReference>
<evidence type="ECO:0000259" key="1">
    <source>
        <dbReference type="Pfam" id="PF22677"/>
    </source>
</evidence>
<accession>A0ABV2GGP5</accession>
<keyword evidence="3" id="KW-1185">Reference proteome</keyword>
<evidence type="ECO:0000313" key="2">
    <source>
        <dbReference type="EMBL" id="MET3577468.1"/>
    </source>
</evidence>
<name>A0ABV2GGP5_9HYPH</name>
<proteinExistence type="predicted"/>
<comment type="caution">
    <text evidence="2">The sequence shown here is derived from an EMBL/GenBank/DDBJ whole genome shotgun (WGS) entry which is preliminary data.</text>
</comment>
<organism evidence="2 3">
    <name type="scientific">Mesorhizobium robiniae</name>
    <dbReference type="NCBI Taxonomy" id="559315"/>
    <lineage>
        <taxon>Bacteria</taxon>
        <taxon>Pseudomonadati</taxon>
        <taxon>Pseudomonadota</taxon>
        <taxon>Alphaproteobacteria</taxon>
        <taxon>Hyphomicrobiales</taxon>
        <taxon>Phyllobacteriaceae</taxon>
        <taxon>Mesorhizobium</taxon>
    </lineage>
</organism>
<dbReference type="Gene3D" id="3.10.180.10">
    <property type="entry name" value="2,3-Dihydroxybiphenyl 1,2-Dioxygenase, domain 1"/>
    <property type="match status" value="1"/>
</dbReference>
<gene>
    <name evidence="2" type="ORF">ABID19_000483</name>
</gene>
<reference evidence="2 3" key="1">
    <citation type="submission" date="2024-06" db="EMBL/GenBank/DDBJ databases">
        <title>Genomic Encyclopedia of Type Strains, Phase IV (KMG-IV): sequencing the most valuable type-strain genomes for metagenomic binning, comparative biology and taxonomic classification.</title>
        <authorList>
            <person name="Goeker M."/>
        </authorList>
    </citation>
    <scope>NUCLEOTIDE SEQUENCE [LARGE SCALE GENOMIC DNA]</scope>
    <source>
        <strain evidence="2 3">DSM 100022</strain>
    </source>
</reference>
<dbReference type="InterPro" id="IPR029068">
    <property type="entry name" value="Glyas_Bleomycin-R_OHBP_Dase"/>
</dbReference>